<dbReference type="AlphaFoldDB" id="A0A5J5CFI8"/>
<organism evidence="1 2">
    <name type="scientific">Etheostoma spectabile</name>
    <name type="common">orangethroat darter</name>
    <dbReference type="NCBI Taxonomy" id="54343"/>
    <lineage>
        <taxon>Eukaryota</taxon>
        <taxon>Metazoa</taxon>
        <taxon>Chordata</taxon>
        <taxon>Craniata</taxon>
        <taxon>Vertebrata</taxon>
        <taxon>Euteleostomi</taxon>
        <taxon>Actinopterygii</taxon>
        <taxon>Neopterygii</taxon>
        <taxon>Teleostei</taxon>
        <taxon>Neoteleostei</taxon>
        <taxon>Acanthomorphata</taxon>
        <taxon>Eupercaria</taxon>
        <taxon>Perciformes</taxon>
        <taxon>Percoidei</taxon>
        <taxon>Percidae</taxon>
        <taxon>Etheostomatinae</taxon>
        <taxon>Etheostoma</taxon>
    </lineage>
</organism>
<evidence type="ECO:0000313" key="1">
    <source>
        <dbReference type="EMBL" id="KAA8579326.1"/>
    </source>
</evidence>
<reference evidence="1 2" key="1">
    <citation type="submission" date="2019-08" db="EMBL/GenBank/DDBJ databases">
        <title>A chromosome-level genome assembly, high-density linkage maps, and genome scans reveal the genomic architecture of hybrid incompatibilities underlying speciation via character displacement in darters (Percidae: Etheostominae).</title>
        <authorList>
            <person name="Moran R.L."/>
            <person name="Catchen J.M."/>
            <person name="Fuller R.C."/>
        </authorList>
    </citation>
    <scope>NUCLEOTIDE SEQUENCE [LARGE SCALE GENOMIC DNA]</scope>
    <source>
        <strain evidence="1">EspeVRDwgs_2016</strain>
        <tissue evidence="1">Muscle</tissue>
    </source>
</reference>
<dbReference type="Proteomes" id="UP000327493">
    <property type="component" value="Unassembled WGS sequence"/>
</dbReference>
<protein>
    <submittedName>
        <fullName evidence="1">Uncharacterized protein</fullName>
    </submittedName>
</protein>
<keyword evidence="2" id="KW-1185">Reference proteome</keyword>
<proteinExistence type="predicted"/>
<dbReference type="EMBL" id="VOFY01000030">
    <property type="protein sequence ID" value="KAA8579326.1"/>
    <property type="molecule type" value="Genomic_DNA"/>
</dbReference>
<evidence type="ECO:0000313" key="2">
    <source>
        <dbReference type="Proteomes" id="UP000327493"/>
    </source>
</evidence>
<gene>
    <name evidence="1" type="ORF">FQN60_005296</name>
</gene>
<sequence>MQQSCYYMKQSNSCGCRHGSASLFEASVLSLASALNWTTGR</sequence>
<comment type="caution">
    <text evidence="1">The sequence shown here is derived from an EMBL/GenBank/DDBJ whole genome shotgun (WGS) entry which is preliminary data.</text>
</comment>
<name>A0A5J5CFI8_9PERO</name>
<accession>A0A5J5CFI8</accession>